<evidence type="ECO:0000313" key="12">
    <source>
        <dbReference type="Proteomes" id="UP000663828"/>
    </source>
</evidence>
<dbReference type="PANTHER" id="PTHR24243:SF208">
    <property type="entry name" value="PYROKININ-1 RECEPTOR"/>
    <property type="match status" value="1"/>
</dbReference>
<dbReference type="Proteomes" id="UP000663828">
    <property type="component" value="Unassembled WGS sequence"/>
</dbReference>
<name>A0A815VJ39_ADIRI</name>
<evidence type="ECO:0000256" key="1">
    <source>
        <dbReference type="ARBA" id="ARBA00004141"/>
    </source>
</evidence>
<feature type="transmembrane region" description="Helical" evidence="8">
    <location>
        <begin position="235"/>
        <end position="259"/>
    </location>
</feature>
<protein>
    <recommendedName>
        <fullName evidence="9">G-protein coupled receptors family 1 profile domain-containing protein</fullName>
    </recommendedName>
</protein>
<evidence type="ECO:0000256" key="7">
    <source>
        <dbReference type="ARBA" id="ARBA00023224"/>
    </source>
</evidence>
<keyword evidence="5 8" id="KW-0472">Membrane</keyword>
<comment type="caution">
    <text evidence="11">The sequence shown here is derived from an EMBL/GenBank/DDBJ whole genome shotgun (WGS) entry which is preliminary data.</text>
</comment>
<dbReference type="AlphaFoldDB" id="A0A815VJ39"/>
<dbReference type="GO" id="GO:0016020">
    <property type="term" value="C:membrane"/>
    <property type="evidence" value="ECO:0007669"/>
    <property type="project" value="UniProtKB-SubCell"/>
</dbReference>
<feature type="transmembrane region" description="Helical" evidence="8">
    <location>
        <begin position="56"/>
        <end position="76"/>
    </location>
</feature>
<evidence type="ECO:0000256" key="2">
    <source>
        <dbReference type="ARBA" id="ARBA00022692"/>
    </source>
</evidence>
<reference evidence="11" key="1">
    <citation type="submission" date="2021-02" db="EMBL/GenBank/DDBJ databases">
        <authorList>
            <person name="Nowell W R."/>
        </authorList>
    </citation>
    <scope>NUCLEOTIDE SEQUENCE</scope>
</reference>
<keyword evidence="3 8" id="KW-1133">Transmembrane helix</keyword>
<dbReference type="SUPFAM" id="SSF81321">
    <property type="entry name" value="Family A G protein-coupled receptor-like"/>
    <property type="match status" value="1"/>
</dbReference>
<dbReference type="EMBL" id="CAJNOR010003818">
    <property type="protein sequence ID" value="CAF1450406.1"/>
    <property type="molecule type" value="Genomic_DNA"/>
</dbReference>
<evidence type="ECO:0000313" key="10">
    <source>
        <dbReference type="EMBL" id="CAF1450406.1"/>
    </source>
</evidence>
<proteinExistence type="predicted"/>
<dbReference type="OrthoDB" id="10019816at2759"/>
<gene>
    <name evidence="11" type="ORF">EDS130_LOCUS44983</name>
    <name evidence="10" type="ORF">XAT740_LOCUS36844</name>
</gene>
<keyword evidence="12" id="KW-1185">Reference proteome</keyword>
<feature type="domain" description="G-protein coupled receptors family 1 profile" evidence="9">
    <location>
        <begin position="36"/>
        <end position="298"/>
    </location>
</feature>
<evidence type="ECO:0000313" key="11">
    <source>
        <dbReference type="EMBL" id="CAF1536418.1"/>
    </source>
</evidence>
<feature type="transmembrane region" description="Helical" evidence="8">
    <location>
        <begin position="138"/>
        <end position="162"/>
    </location>
</feature>
<dbReference type="Proteomes" id="UP000663852">
    <property type="component" value="Unassembled WGS sequence"/>
</dbReference>
<evidence type="ECO:0000256" key="8">
    <source>
        <dbReference type="SAM" id="Phobius"/>
    </source>
</evidence>
<evidence type="ECO:0000256" key="5">
    <source>
        <dbReference type="ARBA" id="ARBA00023136"/>
    </source>
</evidence>
<dbReference type="GO" id="GO:0004930">
    <property type="term" value="F:G protein-coupled receptor activity"/>
    <property type="evidence" value="ECO:0007669"/>
    <property type="project" value="UniProtKB-KW"/>
</dbReference>
<feature type="transmembrane region" description="Helical" evidence="8">
    <location>
        <begin position="24"/>
        <end position="44"/>
    </location>
</feature>
<keyword evidence="2 8" id="KW-0812">Transmembrane</keyword>
<evidence type="ECO:0000313" key="13">
    <source>
        <dbReference type="Proteomes" id="UP000663852"/>
    </source>
</evidence>
<comment type="subcellular location">
    <subcellularLocation>
        <location evidence="1">Membrane</location>
        <topology evidence="1">Multi-pass membrane protein</topology>
    </subcellularLocation>
</comment>
<evidence type="ECO:0000259" key="9">
    <source>
        <dbReference type="PROSITE" id="PS50262"/>
    </source>
</evidence>
<evidence type="ECO:0000256" key="4">
    <source>
        <dbReference type="ARBA" id="ARBA00023040"/>
    </source>
</evidence>
<dbReference type="Gene3D" id="1.20.1070.10">
    <property type="entry name" value="Rhodopsin 7-helix transmembrane proteins"/>
    <property type="match status" value="1"/>
</dbReference>
<keyword evidence="6" id="KW-0675">Receptor</keyword>
<dbReference type="PROSITE" id="PS50262">
    <property type="entry name" value="G_PROTEIN_RECEP_F1_2"/>
    <property type="match status" value="1"/>
</dbReference>
<dbReference type="PANTHER" id="PTHR24243">
    <property type="entry name" value="G-PROTEIN COUPLED RECEPTOR"/>
    <property type="match status" value="1"/>
</dbReference>
<keyword evidence="4" id="KW-0297">G-protein coupled receptor</keyword>
<accession>A0A815VJ39</accession>
<evidence type="ECO:0000256" key="3">
    <source>
        <dbReference type="ARBA" id="ARBA00022989"/>
    </source>
</evidence>
<dbReference type="EMBL" id="CAJNOJ010000970">
    <property type="protein sequence ID" value="CAF1536418.1"/>
    <property type="molecule type" value="Genomic_DNA"/>
</dbReference>
<feature type="transmembrane region" description="Helical" evidence="8">
    <location>
        <begin position="174"/>
        <end position="200"/>
    </location>
</feature>
<sequence length="333" mass="37769">MSSTNTSITEAMIIRQNTIVFIRVWSYLMISFGTIGHAGNIYVFTRSTFRSNPCSWYFLAATISGISVVTITTPLRLLSIGYSINAFTSSSTACRILTLIVMWPSSQYGWFIALTCVDRFLCSSSSTKLRAFSSLRTASYVIPFTILIVILTFAHIPVFYYINPKQLCVASPGIYLRFIGIWNLMTYSVGPPIVMLYFGFRTILNIRQSIRRTGANHNSISLRNQQRQKRTDRQLIQMMLGQCTIFILTASLPSIQYIYTSVRANIIIDDLQSAKDSAFTIISGFVSFMVPCLGFYFFTISSKLFRSELVKLFSQKQSNRQLFTTTNILSRNI</sequence>
<organism evidence="11 13">
    <name type="scientific">Adineta ricciae</name>
    <name type="common">Rotifer</name>
    <dbReference type="NCBI Taxonomy" id="249248"/>
    <lineage>
        <taxon>Eukaryota</taxon>
        <taxon>Metazoa</taxon>
        <taxon>Spiralia</taxon>
        <taxon>Gnathifera</taxon>
        <taxon>Rotifera</taxon>
        <taxon>Eurotatoria</taxon>
        <taxon>Bdelloidea</taxon>
        <taxon>Adinetida</taxon>
        <taxon>Adinetidae</taxon>
        <taxon>Adineta</taxon>
    </lineage>
</organism>
<keyword evidence="7" id="KW-0807">Transducer</keyword>
<feature type="transmembrane region" description="Helical" evidence="8">
    <location>
        <begin position="279"/>
        <end position="298"/>
    </location>
</feature>
<evidence type="ECO:0000256" key="6">
    <source>
        <dbReference type="ARBA" id="ARBA00023170"/>
    </source>
</evidence>
<dbReference type="InterPro" id="IPR017452">
    <property type="entry name" value="GPCR_Rhodpsn_7TM"/>
</dbReference>